<keyword evidence="4" id="KW-0964">Secreted</keyword>
<name>A0A7R9KMX2_9ACAR</name>
<feature type="domain" description="EGF-like" evidence="21">
    <location>
        <begin position="2144"/>
        <end position="2180"/>
    </location>
</feature>
<dbReference type="SUPFAM" id="SSF57424">
    <property type="entry name" value="LDL receptor-like module"/>
    <property type="match status" value="1"/>
</dbReference>
<feature type="domain" description="Sushi" evidence="24">
    <location>
        <begin position="618"/>
        <end position="681"/>
    </location>
</feature>
<feature type="domain" description="CUB" evidence="19">
    <location>
        <begin position="154"/>
        <end position="266"/>
    </location>
</feature>
<comment type="caution">
    <text evidence="16">Lacks conserved residue(s) required for the propagation of feature annotation.</text>
</comment>
<feature type="domain" description="Sushi" evidence="24">
    <location>
        <begin position="495"/>
        <end position="556"/>
    </location>
</feature>
<feature type="domain" description="EGF-like" evidence="21">
    <location>
        <begin position="2296"/>
        <end position="2334"/>
    </location>
</feature>
<feature type="disulfide bond" evidence="16">
    <location>
        <begin position="2514"/>
        <end position="2523"/>
    </location>
</feature>
<dbReference type="Gene3D" id="2.10.70.10">
    <property type="entry name" value="Complement Module, domain 1"/>
    <property type="match status" value="7"/>
</dbReference>
<dbReference type="Gene3D" id="2.60.120.260">
    <property type="entry name" value="Galactose-binding domain-like"/>
    <property type="match status" value="2"/>
</dbReference>
<feature type="domain" description="EGF-like" evidence="21">
    <location>
        <begin position="2450"/>
        <end position="2486"/>
    </location>
</feature>
<feature type="domain" description="EGF-like" evidence="21">
    <location>
        <begin position="2182"/>
        <end position="2218"/>
    </location>
</feature>
<keyword evidence="12" id="KW-0472">Membrane</keyword>
<comment type="subcellular location">
    <subcellularLocation>
        <location evidence="1">Membrane</location>
        <topology evidence="1">Single-pass type I membrane protein</topology>
    </subcellularLocation>
    <subcellularLocation>
        <location evidence="2">Secreted</location>
    </subcellularLocation>
</comment>
<feature type="domain" description="CUB" evidence="19">
    <location>
        <begin position="270"/>
        <end position="382"/>
    </location>
</feature>
<evidence type="ECO:0000259" key="19">
    <source>
        <dbReference type="PROSITE" id="PS01180"/>
    </source>
</evidence>
<dbReference type="InterPro" id="IPR011641">
    <property type="entry name" value="Tyr-kin_ephrin_A/B_rcpt-like"/>
</dbReference>
<dbReference type="InterPro" id="IPR016187">
    <property type="entry name" value="CTDL_fold"/>
</dbReference>
<keyword evidence="6 18" id="KW-0768">Sushi</keyword>
<dbReference type="PROSITE" id="PS01180">
    <property type="entry name" value="CUB"/>
    <property type="match status" value="3"/>
</dbReference>
<dbReference type="InterPro" id="IPR000421">
    <property type="entry name" value="FA58C"/>
</dbReference>
<dbReference type="FunFam" id="2.10.25.10:FF:000434">
    <property type="entry name" value="Predicted protein"/>
    <property type="match status" value="1"/>
</dbReference>
<dbReference type="InterPro" id="IPR002172">
    <property type="entry name" value="LDrepeatLR_classA_rpt"/>
</dbReference>
<dbReference type="InterPro" id="IPR003410">
    <property type="entry name" value="HYR_dom"/>
</dbReference>
<feature type="domain" description="EGF-like" evidence="21">
    <location>
        <begin position="2025"/>
        <end position="2061"/>
    </location>
</feature>
<gene>
    <name evidence="25" type="ORF">OSB1V03_LOCUS6485</name>
</gene>
<sequence length="2643" mass="288364">YGSELALISDYTQNNFSTHLANQWLREESSASRPSFWIGFQSIDNLSTNTLESASGRFVSKYVGFWYTDEPNTRNGECVRSTLADWSPVLAQANQQTWEMAPCEDLLPFICQKQTCPTGSYHCSNGKCVNSAFKCDGQDDCGDKSDEMDCHRKCHYYLQSSGDKVVSPNYPNRYDSNSDCKWTLEGPVGSGMVLQFSEFDTEANFDTVQILAGGRTEESSVNLATLSGHQNLSSRAFTTGSNLMIVKFKSDAGVEKRGFRASWKTEPHKCGGDLFATAAAQVITSPLYPEPYPGGLECVYVITAPQGKTVTLEVVELDLEPEKDYISVRDGAGSTNTLLAKLTGNLTDNSRYIVSTGNKIYLYFYTSFGDSRRGFAIRFRAGCEIEYTADSGNITSPAYGVTKYPPNQNCVYRLARPTGGSLSILFNDFDVATDDTLQIFDGVDSTGIPLHPSRGFSTKTKPHGLTLSASSGKMLLQFKSAAMTAGKGWSASFSADCPPLKIGVNAVASTRGIMFGAKVTFTCPTGQEFSNGQTKLHTECLQGGRWSLATIPDCQERYCGPVPQIDNGFAVGSTNVTYRGTATYQCYAGFAFPSGMHTEHIRCTDEGKWERLPLCLASSCPPLPETPNAVQSVMTGGNNRSYSYGTIIRFECEPGYHRHGIPVIACTSVGQWSGLPPTCERAQCHTLPTIEYGFIVDTQRRYLFGDEARVQCNRGYKLEGHPVIKCGPNQTFDNMPKCKDADECLSSSACDMASTHCSNTNGGFFCKCKEGFEPNLNCRPVSDLGLSTGAIPDTAIKVSGVENGYKRSEIRLDAARGWCGSVPRVGENYVQIDLRAPTVIRGFRIQSVQRVDNTQAYPITVRLQHANELTDLFRDYSDLSGRPVQFRLAPNGGSGLSIVNLPIPLEARYVRLLIMEFAVAPCMRFELMGCSRQDCTDVNECLDKNGGCDQRCVNSPGGFNCVCNIGYELYTSNGTAGYDVASGETGVRDGDVFRVNKTCVPKQCPPLKSPTNGKLLSTKSKYHFGDSVHYYCDFGYVMVGNPTLICGSNGLWNGTTPECVYAQCPMLSDDSGQGLRVTHESTDKFIPYLTNTTVQCLEEGRPLRGTASAGFRQCVYDPKEGRHEFWLSGAAPACPRLDCGAPVESNGATYGFYVDTRYKASFFYGCDETFTLAGKTERSDNVIRCGAKANWDFGDLRCEGPVCVDPGHPPDGQQMATSYEQGSQVSFTCDRPGYVPYSTDPITCVKNADCKVIKAVGIASGLIPDNAINATSQRSNYEANKIRLNSATGWCGQHNEAFTYVTVDLGKVFRVKALLVKGVVTNDVVGRPTELRFFYKLRESDNFVVYFPNFNLTSRDPGNYGELTVIPLPVSVTARYVILGIVSYAKNPCLKFELVGCEDTKEEILLGYDNGYPVCVDQEPPHFVNCPNGPIVVTKGVNGILPVNYTIPTPIDNSGFVARVEVRPLGFKPPMIVFEDTVIEYFAYDSDGNVAVCAVNITVPDETPPALSCPQSYAVELTEQQDTYFVNFNETRRLINATDESGEVRIQLIPDSAIIPLKGYRNVSVVATDRFGNEAFCHFQVSVQPMACVAWALDQPTNGVVNCMPNDGGTGYRCSATCDPGYRFIDAEPIKHYECSAGQQWTPSAIIPDCVPEDTNEASYDVIASIEYRSGGFAPPACMSAYVNYVSSYYPNLNHVLSERCSAINVQMAIIFFNTTITIKPDTNALSVEYVLRIDPAVHSKMLYDLCGSTLGLIFDLSVPSTSAIIEPLLNISSQQVGGSCPSLMAMRSRVNRGFTCVAGEILNTNNNTGTTTTNDKNNPRCLHCPAGTFASKDMQMCTDCPRGWYQDTTRQASCRQCPDGTFTKDKGSKSLSDCVPVCGYGTYSATGLVPCLQCSGNTYSGVPPSDGFKECNTCPENTFTYSAGAIGVNECRIKCPAGTYSETGLEPCAPCPTNFYQDKEGQTSCKECSSKELTLRPGALSPEACTAGQCSSITCQNGGICIVLNHEPSCYCPAGFSGALCDVDINECLSEPCYNGGTCVDNPQGYSCKCPVGYSGLQCQLVRSECHNDTCPEKAMCKDTPGLGNFECLCRSGYEGRSCNITINPCTHADNPCENNAQCVPLLQGRYRCECGAGWTGRKCEINIDDCAEEPCLLGANCTDLVNDFKCDCPPGFTGKRCHQKIDLCSNNGPCVNGLCVDRLYHHECICNPGWTGLKCEMNVDDCASEPCENNGECIDLVDSFRCACDSGYTGSRCQHQIDSCESKPCQNGGSCFDLIDGFMCQCRPGFVGLQCEAEVDDCVSNPCNALGTERCVDLDNNFRCECNAGFSGELCETNDNDCQSSPCLNGGTCSDSINGYKCSCLPGWSGHRCERDIGMCESSPCHNDAKCVDLFQDYFCVCPSGTDGKRCQTSPQRCIGNPCQHDGICRDYGSGLNCTCPSKYTGVGCQYDYRACDENVCQNGASCHDYGDGYQCECAAGFTGRNCQHDVVDCTPNSCPPTATCIDLTNGFYCKCPFNQTGEDCRKPINIDYDLYINDESRSSSAALNAPFDLMEAQSLTVGLWVQYIEESIGTYFTLYSVESPHLPIGKRPLIRANHNGIFISLFADRLQDVFMPYLENVPINDGQWHYINVIWDGRDGFRPK</sequence>
<dbReference type="FunFam" id="2.10.25.10:FF:000472">
    <property type="entry name" value="Uncharacterized protein, isoform A"/>
    <property type="match status" value="4"/>
</dbReference>
<feature type="domain" description="EGF-like" evidence="21">
    <location>
        <begin position="1987"/>
        <end position="2023"/>
    </location>
</feature>
<feature type="domain" description="Sushi" evidence="24">
    <location>
        <begin position="557"/>
        <end position="617"/>
    </location>
</feature>
<feature type="domain" description="C-type lectin" evidence="22">
    <location>
        <begin position="1"/>
        <end position="112"/>
    </location>
</feature>
<feature type="disulfide bond" evidence="16">
    <location>
        <begin position="2051"/>
        <end position="2060"/>
    </location>
</feature>
<dbReference type="CDD" id="cd00041">
    <property type="entry name" value="CUB"/>
    <property type="match status" value="3"/>
</dbReference>
<evidence type="ECO:0000256" key="16">
    <source>
        <dbReference type="PROSITE-ProRule" id="PRU00076"/>
    </source>
</evidence>
<dbReference type="PROSITE" id="PS50068">
    <property type="entry name" value="LDLRA_2"/>
    <property type="match status" value="1"/>
</dbReference>
<dbReference type="Pfam" id="PF00431">
    <property type="entry name" value="CUB"/>
    <property type="match status" value="3"/>
</dbReference>
<evidence type="ECO:0000259" key="20">
    <source>
        <dbReference type="PROSITE" id="PS50022"/>
    </source>
</evidence>
<feature type="disulfide bond" evidence="16">
    <location>
        <begin position="2072"/>
        <end position="2089"/>
    </location>
</feature>
<keyword evidence="8" id="KW-0732">Signal</keyword>
<evidence type="ECO:0000259" key="22">
    <source>
        <dbReference type="PROSITE" id="PS50041"/>
    </source>
</evidence>
<feature type="disulfide bond" evidence="18">
    <location>
        <begin position="497"/>
        <end position="540"/>
    </location>
</feature>
<dbReference type="SMART" id="SM00032">
    <property type="entry name" value="CCP"/>
    <property type="match status" value="8"/>
</dbReference>
<dbReference type="GO" id="GO:0007411">
    <property type="term" value="P:axon guidance"/>
    <property type="evidence" value="ECO:0007669"/>
    <property type="project" value="TreeGrafter"/>
</dbReference>
<dbReference type="OrthoDB" id="430340at2759"/>
<feature type="domain" description="EGF-like" evidence="21">
    <location>
        <begin position="2374"/>
        <end position="2410"/>
    </location>
</feature>
<feature type="disulfide bond" evidence="16">
    <location>
        <begin position="2170"/>
        <end position="2179"/>
    </location>
</feature>
<dbReference type="PROSITE" id="PS00010">
    <property type="entry name" value="ASX_HYDROXYL"/>
    <property type="match status" value="10"/>
</dbReference>
<feature type="domain" description="EGF-like" evidence="21">
    <location>
        <begin position="2412"/>
        <end position="2448"/>
    </location>
</feature>
<dbReference type="Pfam" id="PF00057">
    <property type="entry name" value="Ldl_recept_a"/>
    <property type="match status" value="1"/>
</dbReference>
<dbReference type="Pfam" id="PF07645">
    <property type="entry name" value="EGF_CA"/>
    <property type="match status" value="2"/>
</dbReference>
<dbReference type="FunFam" id="2.10.50.10:FF:000018">
    <property type="entry name" value="Sushi, von Willebrand factor type A, EGF and pentraxin domain-containing 1"/>
    <property type="match status" value="1"/>
</dbReference>
<feature type="domain" description="CUB" evidence="19">
    <location>
        <begin position="383"/>
        <end position="496"/>
    </location>
</feature>
<dbReference type="InterPro" id="IPR008979">
    <property type="entry name" value="Galactose-bd-like_sf"/>
</dbReference>
<feature type="disulfide bond" evidence="16">
    <location>
        <begin position="2208"/>
        <end position="2217"/>
    </location>
</feature>
<dbReference type="PROSITE" id="PS50041">
    <property type="entry name" value="C_TYPE_LECTIN_2"/>
    <property type="match status" value="1"/>
</dbReference>
<feature type="disulfide bond" evidence="16">
    <location>
        <begin position="2013"/>
        <end position="2022"/>
    </location>
</feature>
<evidence type="ECO:0000256" key="2">
    <source>
        <dbReference type="ARBA" id="ARBA00004613"/>
    </source>
</evidence>
<dbReference type="Pfam" id="PF02494">
    <property type="entry name" value="HYR"/>
    <property type="match status" value="2"/>
</dbReference>
<evidence type="ECO:0000256" key="6">
    <source>
        <dbReference type="ARBA" id="ARBA00022659"/>
    </source>
</evidence>
<evidence type="ECO:0000256" key="15">
    <source>
        <dbReference type="PROSITE-ProRule" id="PRU00059"/>
    </source>
</evidence>
<dbReference type="InterPro" id="IPR018097">
    <property type="entry name" value="EGF_Ca-bd_CS"/>
</dbReference>
<evidence type="ECO:0000256" key="1">
    <source>
        <dbReference type="ARBA" id="ARBA00004479"/>
    </source>
</evidence>
<dbReference type="GO" id="GO:0043235">
    <property type="term" value="C:receptor complex"/>
    <property type="evidence" value="ECO:0007669"/>
    <property type="project" value="TreeGrafter"/>
</dbReference>
<feature type="domain" description="HYR" evidence="23">
    <location>
        <begin position="1416"/>
        <end position="1501"/>
    </location>
</feature>
<organism evidence="25">
    <name type="scientific">Medioppia subpectinata</name>
    <dbReference type="NCBI Taxonomy" id="1979941"/>
    <lineage>
        <taxon>Eukaryota</taxon>
        <taxon>Metazoa</taxon>
        <taxon>Ecdysozoa</taxon>
        <taxon>Arthropoda</taxon>
        <taxon>Chelicerata</taxon>
        <taxon>Arachnida</taxon>
        <taxon>Acari</taxon>
        <taxon>Acariformes</taxon>
        <taxon>Sarcoptiformes</taxon>
        <taxon>Oribatida</taxon>
        <taxon>Brachypylina</taxon>
        <taxon>Oppioidea</taxon>
        <taxon>Oppiidae</taxon>
        <taxon>Medioppia</taxon>
    </lineage>
</organism>
<dbReference type="SUPFAM" id="SSF57184">
    <property type="entry name" value="Growth factor receptor domain"/>
    <property type="match status" value="3"/>
</dbReference>
<feature type="disulfide bond" evidence="18">
    <location>
        <begin position="652"/>
        <end position="679"/>
    </location>
</feature>
<feature type="domain" description="EGF-like" evidence="21">
    <location>
        <begin position="2063"/>
        <end position="2101"/>
    </location>
</feature>
<keyword evidence="7" id="KW-0812">Transmembrane</keyword>
<feature type="disulfide bond" evidence="17">
    <location>
        <begin position="123"/>
        <end position="141"/>
    </location>
</feature>
<evidence type="ECO:0000259" key="24">
    <source>
        <dbReference type="PROSITE" id="PS50923"/>
    </source>
</evidence>
<proteinExistence type="predicted"/>
<dbReference type="CDD" id="cd00037">
    <property type="entry name" value="CLECT"/>
    <property type="match status" value="1"/>
</dbReference>
<dbReference type="SMART" id="SM00179">
    <property type="entry name" value="EGF_CA"/>
    <property type="match status" value="14"/>
</dbReference>
<dbReference type="SMART" id="SM01411">
    <property type="entry name" value="Ephrin_rec_like"/>
    <property type="match status" value="3"/>
</dbReference>
<feature type="disulfide bond" evidence="17">
    <location>
        <begin position="135"/>
        <end position="150"/>
    </location>
</feature>
<dbReference type="GO" id="GO:0005886">
    <property type="term" value="C:plasma membrane"/>
    <property type="evidence" value="ECO:0007669"/>
    <property type="project" value="TreeGrafter"/>
</dbReference>
<protein>
    <submittedName>
        <fullName evidence="25">Uncharacterized protein</fullName>
    </submittedName>
</protein>
<dbReference type="FunFam" id="2.10.25.10:FF:000053">
    <property type="entry name" value="Slit guidance ligand 2"/>
    <property type="match status" value="1"/>
</dbReference>
<evidence type="ECO:0000256" key="8">
    <source>
        <dbReference type="ARBA" id="ARBA00022729"/>
    </source>
</evidence>
<dbReference type="FunFam" id="2.60.120.290:FF:000048">
    <property type="entry name" value="Uncharacterized protein, isoform A"/>
    <property type="match status" value="1"/>
</dbReference>
<keyword evidence="14" id="KW-0325">Glycoprotein</keyword>
<dbReference type="SMART" id="SM00231">
    <property type="entry name" value="FA58C"/>
    <property type="match status" value="2"/>
</dbReference>
<keyword evidence="26" id="KW-1185">Reference proteome</keyword>
<dbReference type="InterPro" id="IPR000742">
    <property type="entry name" value="EGF"/>
</dbReference>
<feature type="disulfide bond" evidence="16">
    <location>
        <begin position="2324"/>
        <end position="2333"/>
    </location>
</feature>
<evidence type="ECO:0000256" key="17">
    <source>
        <dbReference type="PROSITE-ProRule" id="PRU00124"/>
    </source>
</evidence>
<evidence type="ECO:0000259" key="23">
    <source>
        <dbReference type="PROSITE" id="PS50825"/>
    </source>
</evidence>
<dbReference type="Pfam" id="PF07699">
    <property type="entry name" value="Ephrin_rec_like"/>
    <property type="match status" value="3"/>
</dbReference>
<accession>A0A7R9KMX2</accession>
<dbReference type="SUPFAM" id="SSF57535">
    <property type="entry name" value="Complement control module/SCR domain"/>
    <property type="match status" value="6"/>
</dbReference>
<dbReference type="InterPro" id="IPR000436">
    <property type="entry name" value="Sushi_SCR_CCP_dom"/>
</dbReference>
<dbReference type="Pfam" id="PF00754">
    <property type="entry name" value="F5_F8_type_C"/>
    <property type="match status" value="2"/>
</dbReference>
<evidence type="ECO:0000256" key="13">
    <source>
        <dbReference type="ARBA" id="ARBA00023157"/>
    </source>
</evidence>
<dbReference type="GO" id="GO:0005576">
    <property type="term" value="C:extracellular region"/>
    <property type="evidence" value="ECO:0007669"/>
    <property type="project" value="UniProtKB-SubCell"/>
</dbReference>
<feature type="disulfide bond" evidence="16">
    <location>
        <begin position="2305"/>
        <end position="2322"/>
    </location>
</feature>
<keyword evidence="11" id="KW-1133">Transmembrane helix</keyword>
<evidence type="ECO:0000256" key="12">
    <source>
        <dbReference type="ARBA" id="ARBA00023136"/>
    </source>
</evidence>
<feature type="domain" description="Sushi" evidence="24">
    <location>
        <begin position="1586"/>
        <end position="1652"/>
    </location>
</feature>
<dbReference type="InterPro" id="IPR049883">
    <property type="entry name" value="NOTCH1_EGF-like"/>
</dbReference>
<feature type="disulfide bond" evidence="16">
    <location>
        <begin position="2362"/>
        <end position="2371"/>
    </location>
</feature>
<reference evidence="25" key="1">
    <citation type="submission" date="2020-11" db="EMBL/GenBank/DDBJ databases">
        <authorList>
            <person name="Tran Van P."/>
        </authorList>
    </citation>
    <scope>NUCLEOTIDE SEQUENCE</scope>
</reference>
<dbReference type="CDD" id="cd00033">
    <property type="entry name" value="CCP"/>
    <property type="match status" value="4"/>
</dbReference>
<dbReference type="Gene3D" id="2.10.50.10">
    <property type="entry name" value="Tumor Necrosis Factor Receptor, subunit A, domain 2"/>
    <property type="match status" value="2"/>
</dbReference>
<evidence type="ECO:0000313" key="25">
    <source>
        <dbReference type="EMBL" id="CAD7626052.1"/>
    </source>
</evidence>
<dbReference type="SUPFAM" id="SSF57196">
    <property type="entry name" value="EGF/Laminin"/>
    <property type="match status" value="10"/>
</dbReference>
<feature type="domain" description="HYR" evidence="23">
    <location>
        <begin position="1502"/>
        <end position="1585"/>
    </location>
</feature>
<dbReference type="PANTHER" id="PTHR45836:SF23">
    <property type="entry name" value="NEUROGENIC LOCUS NOTCH HOMOLOG PROTEIN 1"/>
    <property type="match status" value="1"/>
</dbReference>
<keyword evidence="10" id="KW-0914">Notch signaling pathway</keyword>
<feature type="disulfide bond" evidence="16">
    <location>
        <begin position="2091"/>
        <end position="2100"/>
    </location>
</feature>
<dbReference type="InterPro" id="IPR001304">
    <property type="entry name" value="C-type_lectin-like"/>
</dbReference>
<dbReference type="PROSITE" id="PS01209">
    <property type="entry name" value="LDLRA_1"/>
    <property type="match status" value="1"/>
</dbReference>
<dbReference type="Gene3D" id="2.10.25.10">
    <property type="entry name" value="Laminin"/>
    <property type="match status" value="15"/>
</dbReference>
<dbReference type="CDD" id="cd00112">
    <property type="entry name" value="LDLa"/>
    <property type="match status" value="1"/>
</dbReference>
<feature type="disulfide bond" evidence="15">
    <location>
        <begin position="383"/>
        <end position="410"/>
    </location>
</feature>
<keyword evidence="5 16" id="KW-0245">EGF-like domain</keyword>
<feature type="disulfide bond" evidence="16">
    <location>
        <begin position="2476"/>
        <end position="2485"/>
    </location>
</feature>
<dbReference type="PROSITE" id="PS01186">
    <property type="entry name" value="EGF_2"/>
    <property type="match status" value="12"/>
</dbReference>
<dbReference type="PROSITE" id="PS50923">
    <property type="entry name" value="SUSHI"/>
    <property type="match status" value="6"/>
</dbReference>
<dbReference type="SMART" id="SM00181">
    <property type="entry name" value="EGF"/>
    <property type="match status" value="16"/>
</dbReference>
<feature type="disulfide bond" evidence="16">
    <location>
        <begin position="2438"/>
        <end position="2447"/>
    </location>
</feature>
<evidence type="ECO:0000256" key="11">
    <source>
        <dbReference type="ARBA" id="ARBA00022989"/>
    </source>
</evidence>
<dbReference type="InterPro" id="IPR035914">
    <property type="entry name" value="Sperma_CUB_dom_sf"/>
</dbReference>
<dbReference type="SUPFAM" id="SSF49785">
    <property type="entry name" value="Galactose-binding domain-like"/>
    <property type="match status" value="2"/>
</dbReference>
<feature type="domain" description="EGF-like" evidence="21">
    <location>
        <begin position="2488"/>
        <end position="2524"/>
    </location>
</feature>
<evidence type="ECO:0000259" key="21">
    <source>
        <dbReference type="PROSITE" id="PS50026"/>
    </source>
</evidence>
<dbReference type="SMART" id="SM00192">
    <property type="entry name" value="LDLa"/>
    <property type="match status" value="1"/>
</dbReference>
<dbReference type="CDD" id="cd00054">
    <property type="entry name" value="EGF_CA"/>
    <property type="match status" value="11"/>
</dbReference>
<dbReference type="InterPro" id="IPR023415">
    <property type="entry name" value="LDLR_class-A_CS"/>
</dbReference>
<dbReference type="GO" id="GO:0007219">
    <property type="term" value="P:Notch signaling pathway"/>
    <property type="evidence" value="ECO:0007669"/>
    <property type="project" value="UniProtKB-KW"/>
</dbReference>
<dbReference type="SUPFAM" id="SSF49854">
    <property type="entry name" value="Spermadhesin, CUB domain"/>
    <property type="match status" value="3"/>
</dbReference>
<feature type="domain" description="EGF-like" evidence="21">
    <location>
        <begin position="2336"/>
        <end position="2372"/>
    </location>
</feature>
<keyword evidence="3" id="KW-0217">Developmental protein</keyword>
<dbReference type="Gene3D" id="3.10.100.10">
    <property type="entry name" value="Mannose-Binding Protein A, subunit A"/>
    <property type="match status" value="1"/>
</dbReference>
<dbReference type="FunFam" id="2.10.25.10:FF:000143">
    <property type="entry name" value="Protein crumbs 1"/>
    <property type="match status" value="1"/>
</dbReference>
<dbReference type="InterPro" id="IPR009030">
    <property type="entry name" value="Growth_fac_rcpt_cys_sf"/>
</dbReference>
<dbReference type="Pfam" id="PF00008">
    <property type="entry name" value="EGF"/>
    <property type="match status" value="6"/>
</dbReference>
<feature type="disulfide bond" evidence="16">
    <location>
        <begin position="2284"/>
        <end position="2293"/>
    </location>
</feature>
<dbReference type="PROSITE" id="PS50026">
    <property type="entry name" value="EGF_3"/>
    <property type="match status" value="15"/>
</dbReference>
<dbReference type="Gene3D" id="2.60.120.200">
    <property type="match status" value="1"/>
</dbReference>
<keyword evidence="9" id="KW-0677">Repeat</keyword>
<feature type="domain" description="EGF-like" evidence="21">
    <location>
        <begin position="740"/>
        <end position="779"/>
    </location>
</feature>
<dbReference type="InterPro" id="IPR051355">
    <property type="entry name" value="Notch/Slit_guidance"/>
</dbReference>
<dbReference type="SMART" id="SM00042">
    <property type="entry name" value="CUB"/>
    <property type="match status" value="3"/>
</dbReference>
<dbReference type="EMBL" id="OC858106">
    <property type="protein sequence ID" value="CAD7626052.1"/>
    <property type="molecule type" value="Genomic_DNA"/>
</dbReference>
<dbReference type="Gene3D" id="2.60.120.290">
    <property type="entry name" value="Spermadhesin, CUB domain"/>
    <property type="match status" value="3"/>
</dbReference>
<feature type="disulfide bond" evidence="18">
    <location>
        <begin position="1032"/>
        <end position="1059"/>
    </location>
</feature>
<dbReference type="InterPro" id="IPR001881">
    <property type="entry name" value="EGF-like_Ca-bd_dom"/>
</dbReference>
<dbReference type="EMBL" id="CAJPIZ010003531">
    <property type="protein sequence ID" value="CAG2106482.1"/>
    <property type="molecule type" value="Genomic_DNA"/>
</dbReference>
<feature type="domain" description="F5/8 type C" evidence="20">
    <location>
        <begin position="778"/>
        <end position="930"/>
    </location>
</feature>
<dbReference type="InterPro" id="IPR000859">
    <property type="entry name" value="CUB_dom"/>
</dbReference>
<evidence type="ECO:0000256" key="9">
    <source>
        <dbReference type="ARBA" id="ARBA00022737"/>
    </source>
</evidence>
<evidence type="ECO:0000256" key="14">
    <source>
        <dbReference type="ARBA" id="ARBA00023180"/>
    </source>
</evidence>
<dbReference type="GO" id="GO:0009986">
    <property type="term" value="C:cell surface"/>
    <property type="evidence" value="ECO:0007669"/>
    <property type="project" value="TreeGrafter"/>
</dbReference>
<dbReference type="PROSITE" id="PS50022">
    <property type="entry name" value="FA58C_3"/>
    <property type="match status" value="2"/>
</dbReference>
<dbReference type="InterPro" id="IPR016186">
    <property type="entry name" value="C-type_lectin-like/link_sf"/>
</dbReference>
<dbReference type="Proteomes" id="UP000759131">
    <property type="component" value="Unassembled WGS sequence"/>
</dbReference>
<dbReference type="InterPro" id="IPR035976">
    <property type="entry name" value="Sushi/SCR/CCP_sf"/>
</dbReference>
<dbReference type="Pfam" id="PF12661">
    <property type="entry name" value="hEGF"/>
    <property type="match status" value="5"/>
</dbReference>
<evidence type="ECO:0000256" key="4">
    <source>
        <dbReference type="ARBA" id="ARBA00022525"/>
    </source>
</evidence>
<dbReference type="PROSITE" id="PS00022">
    <property type="entry name" value="EGF_1"/>
    <property type="match status" value="14"/>
</dbReference>
<feature type="disulfide bond" evidence="16">
    <location>
        <begin position="2400"/>
        <end position="2409"/>
    </location>
</feature>
<evidence type="ECO:0000256" key="3">
    <source>
        <dbReference type="ARBA" id="ARBA00022473"/>
    </source>
</evidence>
<dbReference type="InterPro" id="IPR013032">
    <property type="entry name" value="EGF-like_CS"/>
</dbReference>
<feature type="domain" description="EGF-like" evidence="21">
    <location>
        <begin position="2220"/>
        <end position="2256"/>
    </location>
</feature>
<evidence type="ECO:0000256" key="7">
    <source>
        <dbReference type="ARBA" id="ARBA00022692"/>
    </source>
</evidence>
<feature type="domain" description="F5/8 type C" evidence="20">
    <location>
        <begin position="1250"/>
        <end position="1397"/>
    </location>
</feature>
<feature type="disulfide bond" evidence="16">
    <location>
        <begin position="2132"/>
        <end position="2141"/>
    </location>
</feature>
<keyword evidence="13 16" id="KW-1015">Disulfide bond</keyword>
<feature type="domain" description="EGF-like" evidence="21">
    <location>
        <begin position="2103"/>
        <end position="2142"/>
    </location>
</feature>
<dbReference type="GO" id="GO:0005509">
    <property type="term" value="F:calcium ion binding"/>
    <property type="evidence" value="ECO:0007669"/>
    <property type="project" value="InterPro"/>
</dbReference>
<dbReference type="PANTHER" id="PTHR45836">
    <property type="entry name" value="SLIT HOMOLOG"/>
    <property type="match status" value="1"/>
</dbReference>
<dbReference type="PROSITE" id="PS01187">
    <property type="entry name" value="EGF_CA"/>
    <property type="match status" value="5"/>
</dbReference>
<evidence type="ECO:0000256" key="5">
    <source>
        <dbReference type="ARBA" id="ARBA00022536"/>
    </source>
</evidence>
<evidence type="ECO:0000256" key="18">
    <source>
        <dbReference type="PROSITE-ProRule" id="PRU00302"/>
    </source>
</evidence>
<dbReference type="PROSITE" id="PS50825">
    <property type="entry name" value="HYR"/>
    <property type="match status" value="2"/>
</dbReference>
<dbReference type="SUPFAM" id="SSF56436">
    <property type="entry name" value="C-type lectin-like"/>
    <property type="match status" value="1"/>
</dbReference>
<dbReference type="Pfam" id="PF00084">
    <property type="entry name" value="Sushi"/>
    <property type="match status" value="4"/>
</dbReference>
<evidence type="ECO:0000256" key="10">
    <source>
        <dbReference type="ARBA" id="ARBA00022976"/>
    </source>
</evidence>
<feature type="disulfide bond" evidence="17">
    <location>
        <begin position="116"/>
        <end position="128"/>
    </location>
</feature>
<dbReference type="FunFam" id="2.10.70.10:FF:000014">
    <property type="entry name" value="Membrane cofactor protein"/>
    <property type="match status" value="1"/>
</dbReference>
<dbReference type="FunFam" id="2.10.25.10:FF:000146">
    <property type="entry name" value="Putative neurogenic locus notch"/>
    <property type="match status" value="1"/>
</dbReference>
<feature type="domain" description="Sushi" evidence="24">
    <location>
        <begin position="1002"/>
        <end position="1061"/>
    </location>
</feature>
<evidence type="ECO:0000313" key="26">
    <source>
        <dbReference type="Proteomes" id="UP000759131"/>
    </source>
</evidence>
<dbReference type="InterPro" id="IPR000152">
    <property type="entry name" value="EGF-type_Asp/Asn_hydroxyl_site"/>
</dbReference>
<dbReference type="InterPro" id="IPR036055">
    <property type="entry name" value="LDL_receptor-like_sf"/>
</dbReference>
<feature type="disulfide bond" evidence="16">
    <location>
        <begin position="2246"/>
        <end position="2255"/>
    </location>
</feature>
<feature type="domain" description="Sushi" evidence="24">
    <location>
        <begin position="682"/>
        <end position="740"/>
    </location>
</feature>
<feature type="non-terminal residue" evidence="25">
    <location>
        <position position="1"/>
    </location>
</feature>
<feature type="domain" description="EGF-like" evidence="21">
    <location>
        <begin position="2258"/>
        <end position="2294"/>
    </location>
</feature>